<proteinExistence type="predicted"/>
<dbReference type="Proteomes" id="UP000887575">
    <property type="component" value="Unassembled WGS sequence"/>
</dbReference>
<protein>
    <recommendedName>
        <fullName evidence="3">Carbohydrate sulfotransferase</fullName>
    </recommendedName>
</protein>
<reference evidence="2" key="1">
    <citation type="submission" date="2024-02" db="UniProtKB">
        <authorList>
            <consortium name="WormBaseParasite"/>
        </authorList>
    </citation>
    <scope>IDENTIFICATION</scope>
</reference>
<evidence type="ECO:0000313" key="1">
    <source>
        <dbReference type="Proteomes" id="UP000887575"/>
    </source>
</evidence>
<dbReference type="Pfam" id="PF03567">
    <property type="entry name" value="Sulfotransfer_2"/>
    <property type="match status" value="1"/>
</dbReference>
<dbReference type="PANTHER" id="PTHR22900">
    <property type="entry name" value="PROTEIN CBG14245-RELATED"/>
    <property type="match status" value="1"/>
</dbReference>
<dbReference type="GO" id="GO:1902884">
    <property type="term" value="P:positive regulation of response to oxidative stress"/>
    <property type="evidence" value="ECO:0007669"/>
    <property type="project" value="InterPro"/>
</dbReference>
<dbReference type="AlphaFoldDB" id="A0AAF3ES78"/>
<organism evidence="1 2">
    <name type="scientific">Mesorhabditis belari</name>
    <dbReference type="NCBI Taxonomy" id="2138241"/>
    <lineage>
        <taxon>Eukaryota</taxon>
        <taxon>Metazoa</taxon>
        <taxon>Ecdysozoa</taxon>
        <taxon>Nematoda</taxon>
        <taxon>Chromadorea</taxon>
        <taxon>Rhabditida</taxon>
        <taxon>Rhabditina</taxon>
        <taxon>Rhabditomorpha</taxon>
        <taxon>Rhabditoidea</taxon>
        <taxon>Rhabditidae</taxon>
        <taxon>Mesorhabditinae</taxon>
        <taxon>Mesorhabditis</taxon>
    </lineage>
</organism>
<sequence>MATWLKPWETVRFTIVREPIERFVSVYKFVCKFRSDCPAKVKTIHDFARWLYKIQKAELKKGKAASRSTQFITWHSWPQTRYCNIENNRTTLVHHSSNRQKMRQEMMTVFRRARIPQRVGNKALRHLLRSSTAHASENRTEKRNLKKEVMENNRTMEYIKAIYHQDFHFFEKHKF</sequence>
<evidence type="ECO:0008006" key="3">
    <source>
        <dbReference type="Google" id="ProtNLM"/>
    </source>
</evidence>
<keyword evidence="1" id="KW-1185">Reference proteome</keyword>
<dbReference type="GO" id="GO:0047756">
    <property type="term" value="F:chondroitin 4-sulfotransferase activity"/>
    <property type="evidence" value="ECO:0007669"/>
    <property type="project" value="InterPro"/>
</dbReference>
<evidence type="ECO:0000313" key="2">
    <source>
        <dbReference type="WBParaSite" id="MBELARI_LOCUS16895"/>
    </source>
</evidence>
<dbReference type="InterPro" id="IPR007669">
    <property type="entry name" value="Chst-1-like"/>
</dbReference>
<dbReference type="GO" id="GO:0050650">
    <property type="term" value="P:chondroitin sulfate proteoglycan biosynthetic process"/>
    <property type="evidence" value="ECO:0007669"/>
    <property type="project" value="InterPro"/>
</dbReference>
<accession>A0AAF3ES78</accession>
<name>A0AAF3ES78_9BILA</name>
<dbReference type="PANTHER" id="PTHR22900:SF5">
    <property type="entry name" value="PROTEIN CBG14245"/>
    <property type="match status" value="1"/>
</dbReference>
<dbReference type="GO" id="GO:0016020">
    <property type="term" value="C:membrane"/>
    <property type="evidence" value="ECO:0007669"/>
    <property type="project" value="InterPro"/>
</dbReference>
<dbReference type="InterPro" id="IPR005331">
    <property type="entry name" value="Sulfotransferase"/>
</dbReference>
<dbReference type="WBParaSite" id="MBELARI_LOCUS16895">
    <property type="protein sequence ID" value="MBELARI_LOCUS16895"/>
    <property type="gene ID" value="MBELARI_LOCUS16895"/>
</dbReference>